<feature type="compositionally biased region" description="Low complexity" evidence="1">
    <location>
        <begin position="40"/>
        <end position="57"/>
    </location>
</feature>
<name>A0A2A4I6A7_9SPHN</name>
<keyword evidence="3" id="KW-1185">Reference proteome</keyword>
<feature type="region of interest" description="Disordered" evidence="1">
    <location>
        <begin position="1"/>
        <end position="83"/>
    </location>
</feature>
<gene>
    <name evidence="2" type="ORF">COA07_11990</name>
</gene>
<organism evidence="2 3">
    <name type="scientific">Sphingomonas adhaesiva</name>
    <dbReference type="NCBI Taxonomy" id="28212"/>
    <lineage>
        <taxon>Bacteria</taxon>
        <taxon>Pseudomonadati</taxon>
        <taxon>Pseudomonadota</taxon>
        <taxon>Alphaproteobacteria</taxon>
        <taxon>Sphingomonadales</taxon>
        <taxon>Sphingomonadaceae</taxon>
        <taxon>Sphingomonas</taxon>
    </lineage>
</organism>
<feature type="compositionally biased region" description="Polar residues" evidence="1">
    <location>
        <begin position="1"/>
        <end position="10"/>
    </location>
</feature>
<evidence type="ECO:0000256" key="1">
    <source>
        <dbReference type="SAM" id="MobiDB-lite"/>
    </source>
</evidence>
<dbReference type="AlphaFoldDB" id="A0A2A4I6A7"/>
<protein>
    <submittedName>
        <fullName evidence="2">Uncharacterized protein</fullName>
    </submittedName>
</protein>
<sequence>MSDVPATTRSHAPRSPARSALRTAPAAQDVQAMREALANARRQQGPLPGQPQAGARATPQQGGARTGSMAGTDRGADALANGEWRAADDRAALDRRDGERSADQGFGGFAQPGALPVTVAAHPPAPQVDPSGFAQMLADLWTRENGRGAREVRVRFGNDSWPATGARLVRTADGLLDVTVEMAAGSAPPPLDTLGDALAKSGLSIGGLAAEAG</sequence>
<dbReference type="RefSeq" id="WP_096641056.1">
    <property type="nucleotide sequence ID" value="NZ_JBHIWA010000014.1"/>
</dbReference>
<reference evidence="2 3" key="1">
    <citation type="submission" date="2017-09" db="EMBL/GenBank/DDBJ databases">
        <title>Sphingomonas adhaesiva DSM 7418, whole genome shotgun sequence.</title>
        <authorList>
            <person name="Feng G."/>
            <person name="Zhu H."/>
        </authorList>
    </citation>
    <scope>NUCLEOTIDE SEQUENCE [LARGE SCALE GENOMIC DNA]</scope>
    <source>
        <strain evidence="2 3">DSM 7418</strain>
    </source>
</reference>
<evidence type="ECO:0000313" key="3">
    <source>
        <dbReference type="Proteomes" id="UP000218323"/>
    </source>
</evidence>
<comment type="caution">
    <text evidence="2">The sequence shown here is derived from an EMBL/GenBank/DDBJ whole genome shotgun (WGS) entry which is preliminary data.</text>
</comment>
<evidence type="ECO:0000313" key="2">
    <source>
        <dbReference type="EMBL" id="PCG14019.1"/>
    </source>
</evidence>
<dbReference type="EMBL" id="NWVC01000005">
    <property type="protein sequence ID" value="PCG14019.1"/>
    <property type="molecule type" value="Genomic_DNA"/>
</dbReference>
<accession>A0A2A4I6A7</accession>
<proteinExistence type="predicted"/>
<dbReference type="Proteomes" id="UP000218323">
    <property type="component" value="Unassembled WGS sequence"/>
</dbReference>